<dbReference type="EMBL" id="AP022605">
    <property type="protein sequence ID" value="BBZ08937.1"/>
    <property type="molecule type" value="Genomic_DNA"/>
</dbReference>
<protein>
    <submittedName>
        <fullName evidence="3">Uncharacterized protein</fullName>
    </submittedName>
</protein>
<keyword evidence="1" id="KW-0732">Signal</keyword>
<evidence type="ECO:0000313" key="5">
    <source>
        <dbReference type="Proteomes" id="UP000467201"/>
    </source>
</evidence>
<accession>A0A1X1SXL0</accession>
<feature type="signal peptide" evidence="1">
    <location>
        <begin position="1"/>
        <end position="26"/>
    </location>
</feature>
<dbReference type="AlphaFoldDB" id="A0A1X1SXL0"/>
<evidence type="ECO:0000313" key="2">
    <source>
        <dbReference type="EMBL" id="BBZ08937.1"/>
    </source>
</evidence>
<dbReference type="Proteomes" id="UP000467201">
    <property type="component" value="Chromosome"/>
</dbReference>
<sequence>MIRSKMPKTAALATGAMAFGIGVALAGAAPASAGPDVCVSGPYGFASACVDAPRWDEWYDGGPRGRGNGHWKHGHHNR</sequence>
<reference evidence="3 4" key="1">
    <citation type="submission" date="2016-01" db="EMBL/GenBank/DDBJ databases">
        <title>The new phylogeny of the genus Mycobacterium.</title>
        <authorList>
            <person name="Tarcisio F."/>
            <person name="Conor M."/>
            <person name="Antonella G."/>
            <person name="Elisabetta G."/>
            <person name="Giulia F.S."/>
            <person name="Sara T."/>
            <person name="Anna F."/>
            <person name="Clotilde B."/>
            <person name="Roberto B."/>
            <person name="Veronica D.S."/>
            <person name="Fabio R."/>
            <person name="Monica P."/>
            <person name="Olivier J."/>
            <person name="Enrico T."/>
            <person name="Nicola S."/>
        </authorList>
    </citation>
    <scope>NUCLEOTIDE SEQUENCE [LARGE SCALE GENOMIC DNA]</scope>
    <source>
        <strain evidence="3 4">DSM 44339</strain>
    </source>
</reference>
<gene>
    <name evidence="3" type="ORF">AWC01_17970</name>
    <name evidence="2" type="ORF">MDOR_31060</name>
</gene>
<reference evidence="2 5" key="2">
    <citation type="journal article" date="2019" name="Emerg. Microbes Infect.">
        <title>Comprehensive subspecies identification of 175 nontuberculous mycobacteria species based on 7547 genomic profiles.</title>
        <authorList>
            <person name="Matsumoto Y."/>
            <person name="Kinjo T."/>
            <person name="Motooka D."/>
            <person name="Nabeya D."/>
            <person name="Jung N."/>
            <person name="Uechi K."/>
            <person name="Horii T."/>
            <person name="Iida T."/>
            <person name="Fujita J."/>
            <person name="Nakamura S."/>
        </authorList>
    </citation>
    <scope>NUCLEOTIDE SEQUENCE [LARGE SCALE GENOMIC DNA]</scope>
    <source>
        <strain evidence="2 5">JCM 12405</strain>
    </source>
</reference>
<evidence type="ECO:0000313" key="3">
    <source>
        <dbReference type="EMBL" id="ORV35798.1"/>
    </source>
</evidence>
<dbReference type="RefSeq" id="WP_085192740.1">
    <property type="nucleotide sequence ID" value="NZ_AP022605.1"/>
</dbReference>
<organism evidence="3 4">
    <name type="scientific">Mycolicibacterium doricum</name>
    <dbReference type="NCBI Taxonomy" id="126673"/>
    <lineage>
        <taxon>Bacteria</taxon>
        <taxon>Bacillati</taxon>
        <taxon>Actinomycetota</taxon>
        <taxon>Actinomycetes</taxon>
        <taxon>Mycobacteriales</taxon>
        <taxon>Mycobacteriaceae</taxon>
        <taxon>Mycolicibacterium</taxon>
    </lineage>
</organism>
<name>A0A1X1SXL0_9MYCO</name>
<feature type="chain" id="PRO_5038221449" evidence="1">
    <location>
        <begin position="27"/>
        <end position="78"/>
    </location>
</feature>
<reference evidence="2" key="3">
    <citation type="submission" date="2020-02" db="EMBL/GenBank/DDBJ databases">
        <authorList>
            <person name="Matsumoto Y."/>
            <person name="Motooka D."/>
            <person name="Nakamura S."/>
        </authorList>
    </citation>
    <scope>NUCLEOTIDE SEQUENCE</scope>
    <source>
        <strain evidence="2">JCM 12405</strain>
    </source>
</reference>
<dbReference type="EMBL" id="LQOS01000069">
    <property type="protein sequence ID" value="ORV35798.1"/>
    <property type="molecule type" value="Genomic_DNA"/>
</dbReference>
<proteinExistence type="predicted"/>
<dbReference type="Proteomes" id="UP000193564">
    <property type="component" value="Unassembled WGS sequence"/>
</dbReference>
<keyword evidence="4" id="KW-1185">Reference proteome</keyword>
<dbReference type="OrthoDB" id="4753158at2"/>
<evidence type="ECO:0000256" key="1">
    <source>
        <dbReference type="SAM" id="SignalP"/>
    </source>
</evidence>
<evidence type="ECO:0000313" key="4">
    <source>
        <dbReference type="Proteomes" id="UP000193564"/>
    </source>
</evidence>
<dbReference type="KEGG" id="mdr:MDOR_31060"/>